<dbReference type="RefSeq" id="WP_277859308.1">
    <property type="nucleotide sequence ID" value="NZ_JARRAG010000001.1"/>
</dbReference>
<evidence type="ECO:0000313" key="5">
    <source>
        <dbReference type="EMBL" id="MDG3002949.1"/>
    </source>
</evidence>
<gene>
    <name evidence="5" type="ORF">PZE19_04160</name>
</gene>
<feature type="compositionally biased region" description="Low complexity" evidence="1">
    <location>
        <begin position="415"/>
        <end position="430"/>
    </location>
</feature>
<feature type="region of interest" description="Disordered" evidence="1">
    <location>
        <begin position="406"/>
        <end position="430"/>
    </location>
</feature>
<evidence type="ECO:0000256" key="2">
    <source>
        <dbReference type="SAM" id="Phobius"/>
    </source>
</evidence>
<evidence type="ECO:0000259" key="4">
    <source>
        <dbReference type="Pfam" id="PF22725"/>
    </source>
</evidence>
<feature type="domain" description="GFO/IDH/MocA-like oxidoreductase" evidence="4">
    <location>
        <begin position="280"/>
        <end position="377"/>
    </location>
</feature>
<dbReference type="Pfam" id="PF01408">
    <property type="entry name" value="GFO_IDH_MocA"/>
    <property type="match status" value="1"/>
</dbReference>
<sequence>MTNLTAEQRLLGRENANRALGMSRRDWLAAAVAAPAMGAYYFGYKNGLGDKPPVKAAIIGTGDEGCQAMIRFHNRDYMNFIGFCDIRPSQQERARKEFTNHKQYTEGDVKAIKQYQNKEEMYADPDVEVVVIALPLWLHAPVAIEAMKAGKHVFTEKLMAHSIAECKEMCRVARETNKLLAVGHQRHYSALYDNANFLLNNGVLGDVRHIRALWHRNNAQPRVQKDKAGNPVYDTTTGLPQYMHDEKGNLIYQDSWKRIPPDADKNIDYAALGYKSLDELINWRLYSRTGAGLMAELGSHQLDACSIFLGKRHPIAVTGVGGTYFYKDGREADDHVFTMFEFPGSDEKDRIVVTYSSINTNSFDGYGEQVMGSKGTMIVAGEKEILLYKEAGAATLSKTTSVTVETQNKKPVLETSPSTAGPSAATSIGGLATADPSRGYREELEHFAYCIRHGDASNYHADAEHQPRCRGEVALADAVIALTTNIAMHQNRRIEFDPKWFDYAADDTPDGSTVVANRG</sequence>
<proteinExistence type="predicted"/>
<dbReference type="Gene3D" id="3.40.50.720">
    <property type="entry name" value="NAD(P)-binding Rossmann-like Domain"/>
    <property type="match status" value="1"/>
</dbReference>
<feature type="transmembrane region" description="Helical" evidence="2">
    <location>
        <begin position="27"/>
        <end position="44"/>
    </location>
</feature>
<dbReference type="InterPro" id="IPR050463">
    <property type="entry name" value="Gfo/Idh/MocA_oxidrdct_glycsds"/>
</dbReference>
<keyword evidence="2" id="KW-0472">Membrane</keyword>
<feature type="domain" description="Gfo/Idh/MocA-like oxidoreductase N-terminal" evidence="3">
    <location>
        <begin position="55"/>
        <end position="184"/>
    </location>
</feature>
<dbReference type="Gene3D" id="3.30.360.10">
    <property type="entry name" value="Dihydrodipicolinate Reductase, domain 2"/>
    <property type="match status" value="1"/>
</dbReference>
<dbReference type="PANTHER" id="PTHR43818">
    <property type="entry name" value="BCDNA.GH03377"/>
    <property type="match status" value="1"/>
</dbReference>
<accession>A0ABT6F5W1</accession>
<dbReference type="Proteomes" id="UP001216907">
    <property type="component" value="Unassembled WGS sequence"/>
</dbReference>
<comment type="caution">
    <text evidence="5">The sequence shown here is derived from an EMBL/GenBank/DDBJ whole genome shotgun (WGS) entry which is preliminary data.</text>
</comment>
<evidence type="ECO:0000313" key="6">
    <source>
        <dbReference type="Proteomes" id="UP001216907"/>
    </source>
</evidence>
<organism evidence="5 6">
    <name type="scientific">Paludisphaera mucosa</name>
    <dbReference type="NCBI Taxonomy" id="3030827"/>
    <lineage>
        <taxon>Bacteria</taxon>
        <taxon>Pseudomonadati</taxon>
        <taxon>Planctomycetota</taxon>
        <taxon>Planctomycetia</taxon>
        <taxon>Isosphaerales</taxon>
        <taxon>Isosphaeraceae</taxon>
        <taxon>Paludisphaera</taxon>
    </lineage>
</organism>
<keyword evidence="6" id="KW-1185">Reference proteome</keyword>
<dbReference type="Pfam" id="PF22725">
    <property type="entry name" value="GFO_IDH_MocA_C3"/>
    <property type="match status" value="1"/>
</dbReference>
<dbReference type="SUPFAM" id="SSF51735">
    <property type="entry name" value="NAD(P)-binding Rossmann-fold domains"/>
    <property type="match status" value="1"/>
</dbReference>
<keyword evidence="2" id="KW-1133">Transmembrane helix</keyword>
<dbReference type="PANTHER" id="PTHR43818:SF12">
    <property type="entry name" value="NADH-DEPENDENT DEHYDROGENASE-RELATED"/>
    <property type="match status" value="1"/>
</dbReference>
<evidence type="ECO:0000256" key="1">
    <source>
        <dbReference type="SAM" id="MobiDB-lite"/>
    </source>
</evidence>
<keyword evidence="2" id="KW-0812">Transmembrane</keyword>
<reference evidence="5 6" key="1">
    <citation type="submission" date="2023-03" db="EMBL/GenBank/DDBJ databases">
        <title>Paludisphaera mucosa sp. nov. a novel planctomycete from northern fen.</title>
        <authorList>
            <person name="Ivanova A."/>
        </authorList>
    </citation>
    <scope>NUCLEOTIDE SEQUENCE [LARGE SCALE GENOMIC DNA]</scope>
    <source>
        <strain evidence="5 6">Pla2</strain>
    </source>
</reference>
<dbReference type="SUPFAM" id="SSF55347">
    <property type="entry name" value="Glyceraldehyde-3-phosphate dehydrogenase-like, C-terminal domain"/>
    <property type="match status" value="1"/>
</dbReference>
<dbReference type="InterPro" id="IPR036291">
    <property type="entry name" value="NAD(P)-bd_dom_sf"/>
</dbReference>
<protein>
    <submittedName>
        <fullName evidence="5">Gfo/Idh/MocA family oxidoreductase</fullName>
    </submittedName>
</protein>
<evidence type="ECO:0000259" key="3">
    <source>
        <dbReference type="Pfam" id="PF01408"/>
    </source>
</evidence>
<dbReference type="EMBL" id="JARRAG010000001">
    <property type="protein sequence ID" value="MDG3002949.1"/>
    <property type="molecule type" value="Genomic_DNA"/>
</dbReference>
<dbReference type="InterPro" id="IPR000683">
    <property type="entry name" value="Gfo/Idh/MocA-like_OxRdtase_N"/>
</dbReference>
<name>A0ABT6F5W1_9BACT</name>
<dbReference type="InterPro" id="IPR055170">
    <property type="entry name" value="GFO_IDH_MocA-like_dom"/>
</dbReference>